<evidence type="ECO:0000313" key="1">
    <source>
        <dbReference type="EMBL" id="PNS96063.1"/>
    </source>
</evidence>
<sequence>MKTDWSSLFEDLPNSTPKTISSFYQAKFTGRLRSKLVVRREVPFNMIHTSIARVEIAS</sequence>
<dbReference type="Proteomes" id="UP000006729">
    <property type="component" value="Chromosome 17"/>
</dbReference>
<keyword evidence="2" id="KW-1185">Reference proteome</keyword>
<dbReference type="EMBL" id="CM009306">
    <property type="protein sequence ID" value="PNS96063.1"/>
    <property type="molecule type" value="Genomic_DNA"/>
</dbReference>
<reference evidence="1 2" key="1">
    <citation type="journal article" date="2006" name="Science">
        <title>The genome of black cottonwood, Populus trichocarpa (Torr. &amp; Gray).</title>
        <authorList>
            <person name="Tuskan G.A."/>
            <person name="Difazio S."/>
            <person name="Jansson S."/>
            <person name="Bohlmann J."/>
            <person name="Grigoriev I."/>
            <person name="Hellsten U."/>
            <person name="Putnam N."/>
            <person name="Ralph S."/>
            <person name="Rombauts S."/>
            <person name="Salamov A."/>
            <person name="Schein J."/>
            <person name="Sterck L."/>
            <person name="Aerts A."/>
            <person name="Bhalerao R.R."/>
            <person name="Bhalerao R.P."/>
            <person name="Blaudez D."/>
            <person name="Boerjan W."/>
            <person name="Brun A."/>
            <person name="Brunner A."/>
            <person name="Busov V."/>
            <person name="Campbell M."/>
            <person name="Carlson J."/>
            <person name="Chalot M."/>
            <person name="Chapman J."/>
            <person name="Chen G.L."/>
            <person name="Cooper D."/>
            <person name="Coutinho P.M."/>
            <person name="Couturier J."/>
            <person name="Covert S."/>
            <person name="Cronk Q."/>
            <person name="Cunningham R."/>
            <person name="Davis J."/>
            <person name="Degroeve S."/>
            <person name="Dejardin A."/>
            <person name="Depamphilis C."/>
            <person name="Detter J."/>
            <person name="Dirks B."/>
            <person name="Dubchak I."/>
            <person name="Duplessis S."/>
            <person name="Ehlting J."/>
            <person name="Ellis B."/>
            <person name="Gendler K."/>
            <person name="Goodstein D."/>
            <person name="Gribskov M."/>
            <person name="Grimwood J."/>
            <person name="Groover A."/>
            <person name="Gunter L."/>
            <person name="Hamberger B."/>
            <person name="Heinze B."/>
            <person name="Helariutta Y."/>
            <person name="Henrissat B."/>
            <person name="Holligan D."/>
            <person name="Holt R."/>
            <person name="Huang W."/>
            <person name="Islam-Faridi N."/>
            <person name="Jones S."/>
            <person name="Jones-Rhoades M."/>
            <person name="Jorgensen R."/>
            <person name="Joshi C."/>
            <person name="Kangasjarvi J."/>
            <person name="Karlsson J."/>
            <person name="Kelleher C."/>
            <person name="Kirkpatrick R."/>
            <person name="Kirst M."/>
            <person name="Kohler A."/>
            <person name="Kalluri U."/>
            <person name="Larimer F."/>
            <person name="Leebens-Mack J."/>
            <person name="Leple J.C."/>
            <person name="Locascio P."/>
            <person name="Lou Y."/>
            <person name="Lucas S."/>
            <person name="Martin F."/>
            <person name="Montanini B."/>
            <person name="Napoli C."/>
            <person name="Nelson D.R."/>
            <person name="Nelson C."/>
            <person name="Nieminen K."/>
            <person name="Nilsson O."/>
            <person name="Pereda V."/>
            <person name="Peter G."/>
            <person name="Philippe R."/>
            <person name="Pilate G."/>
            <person name="Poliakov A."/>
            <person name="Razumovskaya J."/>
            <person name="Richardson P."/>
            <person name="Rinaldi C."/>
            <person name="Ritland K."/>
            <person name="Rouze P."/>
            <person name="Ryaboy D."/>
            <person name="Schmutz J."/>
            <person name="Schrader J."/>
            <person name="Segerman B."/>
            <person name="Shin H."/>
            <person name="Siddiqui A."/>
            <person name="Sterky F."/>
            <person name="Terry A."/>
            <person name="Tsai C.J."/>
            <person name="Uberbacher E."/>
            <person name="Unneberg P."/>
            <person name="Vahala J."/>
            <person name="Wall K."/>
            <person name="Wessler S."/>
            <person name="Yang G."/>
            <person name="Yin T."/>
            <person name="Douglas C."/>
            <person name="Marra M."/>
            <person name="Sandberg G."/>
            <person name="Van de Peer Y."/>
            <person name="Rokhsar D."/>
        </authorList>
    </citation>
    <scope>NUCLEOTIDE SEQUENCE [LARGE SCALE GENOMIC DNA]</scope>
    <source>
        <strain evidence="2">cv. Nisqually</strain>
    </source>
</reference>
<evidence type="ECO:0000313" key="2">
    <source>
        <dbReference type="Proteomes" id="UP000006729"/>
    </source>
</evidence>
<gene>
    <name evidence="1" type="ORF">POPTR_017G093400</name>
</gene>
<dbReference type="InParanoid" id="A0A2K1X5M0"/>
<dbReference type="AlphaFoldDB" id="A0A2K1X5M0"/>
<organism evidence="1 2">
    <name type="scientific">Populus trichocarpa</name>
    <name type="common">Western balsam poplar</name>
    <name type="synonym">Populus balsamifera subsp. trichocarpa</name>
    <dbReference type="NCBI Taxonomy" id="3694"/>
    <lineage>
        <taxon>Eukaryota</taxon>
        <taxon>Viridiplantae</taxon>
        <taxon>Streptophyta</taxon>
        <taxon>Embryophyta</taxon>
        <taxon>Tracheophyta</taxon>
        <taxon>Spermatophyta</taxon>
        <taxon>Magnoliopsida</taxon>
        <taxon>eudicotyledons</taxon>
        <taxon>Gunneridae</taxon>
        <taxon>Pentapetalae</taxon>
        <taxon>rosids</taxon>
        <taxon>fabids</taxon>
        <taxon>Malpighiales</taxon>
        <taxon>Salicaceae</taxon>
        <taxon>Saliceae</taxon>
        <taxon>Populus</taxon>
    </lineage>
</organism>
<accession>A0A2K1X5M0</accession>
<name>A0A2K1X5M0_POPTR</name>
<protein>
    <submittedName>
        <fullName evidence="1">Uncharacterized protein</fullName>
    </submittedName>
</protein>
<proteinExistence type="predicted"/>